<evidence type="ECO:0000256" key="9">
    <source>
        <dbReference type="SAM" id="MobiDB-lite"/>
    </source>
</evidence>
<organism evidence="12 13">
    <name type="scientific">Eruca vesicaria subsp. sativa</name>
    <name type="common">Garden rocket</name>
    <name type="synonym">Eruca sativa</name>
    <dbReference type="NCBI Taxonomy" id="29727"/>
    <lineage>
        <taxon>Eukaryota</taxon>
        <taxon>Viridiplantae</taxon>
        <taxon>Streptophyta</taxon>
        <taxon>Embryophyta</taxon>
        <taxon>Tracheophyta</taxon>
        <taxon>Spermatophyta</taxon>
        <taxon>Magnoliopsida</taxon>
        <taxon>eudicotyledons</taxon>
        <taxon>Gunneridae</taxon>
        <taxon>Pentapetalae</taxon>
        <taxon>rosids</taxon>
        <taxon>malvids</taxon>
        <taxon>Brassicales</taxon>
        <taxon>Brassicaceae</taxon>
        <taxon>Brassiceae</taxon>
        <taxon>Eruca</taxon>
    </lineage>
</organism>
<evidence type="ECO:0000256" key="1">
    <source>
        <dbReference type="ARBA" id="ARBA00004123"/>
    </source>
</evidence>
<dbReference type="InterPro" id="IPR049808">
    <property type="entry name" value="CONSTANS-like_Bbox1"/>
</dbReference>
<name>A0ABC8K2S6_ERUVS</name>
<evidence type="ECO:0000256" key="4">
    <source>
        <dbReference type="ARBA" id="ARBA00022771"/>
    </source>
</evidence>
<evidence type="ECO:0000256" key="7">
    <source>
        <dbReference type="PROSITE-ProRule" id="PRU00024"/>
    </source>
</evidence>
<evidence type="ECO:0000313" key="12">
    <source>
        <dbReference type="EMBL" id="CAH8349915.1"/>
    </source>
</evidence>
<dbReference type="GO" id="GO:0008270">
    <property type="term" value="F:zinc ion binding"/>
    <property type="evidence" value="ECO:0007669"/>
    <property type="project" value="UniProtKB-KW"/>
</dbReference>
<comment type="similarity">
    <text evidence="2">Belongs to the CONSTANS family.</text>
</comment>
<keyword evidence="6 8" id="KW-0539">Nucleus</keyword>
<keyword evidence="13" id="KW-1185">Reference proteome</keyword>
<reference evidence="12 13" key="1">
    <citation type="submission" date="2022-03" db="EMBL/GenBank/DDBJ databases">
        <authorList>
            <person name="Macdonald S."/>
            <person name="Ahmed S."/>
            <person name="Newling K."/>
        </authorList>
    </citation>
    <scope>NUCLEOTIDE SEQUENCE [LARGE SCALE GENOMIC DNA]</scope>
</reference>
<evidence type="ECO:0000256" key="3">
    <source>
        <dbReference type="ARBA" id="ARBA00022723"/>
    </source>
</evidence>
<keyword evidence="3" id="KW-0479">Metal-binding</keyword>
<comment type="subcellular location">
    <subcellularLocation>
        <location evidence="1 8">Nucleus</location>
    </subcellularLocation>
</comment>
<dbReference type="InterPro" id="IPR010402">
    <property type="entry name" value="CCT_domain"/>
</dbReference>
<keyword evidence="4 7" id="KW-0863">Zinc-finger</keyword>
<evidence type="ECO:0000256" key="5">
    <source>
        <dbReference type="ARBA" id="ARBA00022833"/>
    </source>
</evidence>
<dbReference type="CDD" id="cd19821">
    <property type="entry name" value="Bbox1_BBX-like"/>
    <property type="match status" value="1"/>
</dbReference>
<feature type="region of interest" description="Disordered" evidence="9">
    <location>
        <begin position="83"/>
        <end position="103"/>
    </location>
</feature>
<evidence type="ECO:0000256" key="8">
    <source>
        <dbReference type="PROSITE-ProRule" id="PRU00357"/>
    </source>
</evidence>
<dbReference type="PANTHER" id="PTHR31874">
    <property type="entry name" value="CCT MOTIF FAMILY PROTEIN, EXPRESSED"/>
    <property type="match status" value="1"/>
</dbReference>
<dbReference type="InterPro" id="IPR052453">
    <property type="entry name" value="CONSTANS-like_ZF"/>
</dbReference>
<dbReference type="GO" id="GO:0005634">
    <property type="term" value="C:nucleus"/>
    <property type="evidence" value="ECO:0007669"/>
    <property type="project" value="UniProtKB-SubCell"/>
</dbReference>
<dbReference type="EMBL" id="CAKOAT010164043">
    <property type="protein sequence ID" value="CAH8349915.1"/>
    <property type="molecule type" value="Genomic_DNA"/>
</dbReference>
<protein>
    <submittedName>
        <fullName evidence="12">Uncharacterized protein</fullName>
    </submittedName>
</protein>
<proteinExistence type="inferred from homology"/>
<dbReference type="PROSITE" id="PS50119">
    <property type="entry name" value="ZF_BBOX"/>
    <property type="match status" value="1"/>
</dbReference>
<gene>
    <name evidence="12" type="ORF">ERUC_LOCUS17823</name>
</gene>
<evidence type="ECO:0000313" key="13">
    <source>
        <dbReference type="Proteomes" id="UP001642260"/>
    </source>
</evidence>
<dbReference type="PANTHER" id="PTHR31874:SF46">
    <property type="entry name" value="B BOX-TYPE DOMAIN-CONTAINING PROTEIN"/>
    <property type="match status" value="1"/>
</dbReference>
<dbReference type="AlphaFoldDB" id="A0ABC8K2S6"/>
<dbReference type="InterPro" id="IPR000315">
    <property type="entry name" value="Znf_B-box"/>
</dbReference>
<sequence>MAVPKETFGRVEETFLLPNVVRDKKARACDCCDKKQAQWFCAADDAFLCQSCDTSVHSANALAGRHVRVRLKNTSPLQEAATWHQGFTRKPRTPRGSGKKNNLSTFHGLVPEISVEDQTDRDSSEVEELVICRVPVLDPMVVETKIELPSVVMIDDQEEDKDNAESYLNGFLPTDVELEDFAADVEILLGGGVDTDSCTMEEVGLSDTEMFEVKQDELEEEAEEETKGMNMDMDIGISDGDQDDTYEEDVIDNVESSGECVKVKEGKEQENVLMLRLNYDLVISTWGGQGLPWTSGEPPEVDLNISGSPVVSMGKNGGESHEKHYVGRGVPSSGVRDGGREAKVLRYREKRRKRLFSKKIRYEVRRLNAEQRPRLKGRFVKRASLAANSTENSH</sequence>
<dbReference type="Proteomes" id="UP001642260">
    <property type="component" value="Unassembled WGS sequence"/>
</dbReference>
<evidence type="ECO:0000256" key="6">
    <source>
        <dbReference type="ARBA" id="ARBA00023242"/>
    </source>
</evidence>
<dbReference type="Pfam" id="PF06203">
    <property type="entry name" value="CCT"/>
    <property type="match status" value="1"/>
</dbReference>
<feature type="domain" description="B box-type" evidence="10">
    <location>
        <begin position="24"/>
        <end position="71"/>
    </location>
</feature>
<dbReference type="SMART" id="SM00336">
    <property type="entry name" value="BBOX"/>
    <property type="match status" value="1"/>
</dbReference>
<accession>A0ABC8K2S6</accession>
<comment type="caution">
    <text evidence="12">The sequence shown here is derived from an EMBL/GenBank/DDBJ whole genome shotgun (WGS) entry which is preliminary data.</text>
</comment>
<keyword evidence="5" id="KW-0862">Zinc</keyword>
<evidence type="ECO:0000259" key="11">
    <source>
        <dbReference type="PROSITE" id="PS51017"/>
    </source>
</evidence>
<evidence type="ECO:0000256" key="2">
    <source>
        <dbReference type="ARBA" id="ARBA00010024"/>
    </source>
</evidence>
<dbReference type="PROSITE" id="PS51017">
    <property type="entry name" value="CCT"/>
    <property type="match status" value="1"/>
</dbReference>
<dbReference type="Pfam" id="PF00643">
    <property type="entry name" value="zf-B_box"/>
    <property type="match status" value="1"/>
</dbReference>
<feature type="domain" description="CCT" evidence="11">
    <location>
        <begin position="340"/>
        <end position="382"/>
    </location>
</feature>
<evidence type="ECO:0000259" key="10">
    <source>
        <dbReference type="PROSITE" id="PS50119"/>
    </source>
</evidence>